<dbReference type="AlphaFoldDB" id="A0A8H2VCP1"/>
<evidence type="ECO:0000313" key="1">
    <source>
        <dbReference type="EMBL" id="CAB4252862.1"/>
    </source>
</evidence>
<dbReference type="RefSeq" id="XP_041404900.1">
    <property type="nucleotide sequence ID" value="XM_041548966.1"/>
</dbReference>
<comment type="caution">
    <text evidence="1">The sequence shown here is derived from an EMBL/GenBank/DDBJ whole genome shotgun (WGS) entry which is preliminary data.</text>
</comment>
<dbReference type="EMBL" id="CAEFZW010000002">
    <property type="protein sequence ID" value="CAB4252862.1"/>
    <property type="molecule type" value="Genomic_DNA"/>
</dbReference>
<dbReference type="Pfam" id="PF13233">
    <property type="entry name" value="Complex1_LYR_2"/>
    <property type="match status" value="1"/>
</dbReference>
<name>A0A8H2VCP1_9SACH</name>
<protein>
    <submittedName>
        <fullName evidence="1">Similar to Saccharomyces cerevisiae YIL098C FMC1 Mitochondrial matrix protein, required for assembly or stability at high temperature of the F1 sector of mitochondrial F1F0 ATP synthase</fullName>
    </submittedName>
</protein>
<evidence type="ECO:0000313" key="2">
    <source>
        <dbReference type="Proteomes" id="UP000644660"/>
    </source>
</evidence>
<sequence length="171" mass="20538">MSKIELLSTYKQLLKALVKYERRGRLAQLKFDNKRQISLITYDKMQIIRKQQLKNINTNDQKDLVVQLNQLNQRMKLLKNHDINKDKSLLYLKDSSPFKQLFETELIEFNRDNNTIENPNRLIESWKDATNFLNNQREYDELMELYDLSHKYTQREKVKATANRVGLNVPF</sequence>
<accession>A0A8H2VCP1</accession>
<organism evidence="1 2">
    <name type="scientific">Maudiozyma barnettii</name>
    <dbReference type="NCBI Taxonomy" id="61262"/>
    <lineage>
        <taxon>Eukaryota</taxon>
        <taxon>Fungi</taxon>
        <taxon>Dikarya</taxon>
        <taxon>Ascomycota</taxon>
        <taxon>Saccharomycotina</taxon>
        <taxon>Saccharomycetes</taxon>
        <taxon>Saccharomycetales</taxon>
        <taxon>Saccharomycetaceae</taxon>
        <taxon>Maudiozyma</taxon>
    </lineage>
</organism>
<gene>
    <name evidence="1" type="ORF">KABA2_02S06204</name>
</gene>
<dbReference type="InterPro" id="IPR039196">
    <property type="entry name" value="Fmc1"/>
</dbReference>
<dbReference type="GeneID" id="64856003"/>
<dbReference type="PANTHER" id="PTHR28015:SF1">
    <property type="entry name" value="ATP SYNTHASE ASSEMBLY FACTOR FMC1, MITOCHONDRIAL"/>
    <property type="match status" value="1"/>
</dbReference>
<proteinExistence type="predicted"/>
<dbReference type="OrthoDB" id="15893at2759"/>
<reference evidence="1 2" key="1">
    <citation type="submission" date="2020-05" db="EMBL/GenBank/DDBJ databases">
        <authorList>
            <person name="Casaregola S."/>
            <person name="Devillers H."/>
            <person name="Grondin C."/>
        </authorList>
    </citation>
    <scope>NUCLEOTIDE SEQUENCE [LARGE SCALE GENOMIC DNA]</scope>
    <source>
        <strain evidence="1 2">CLIB 1767</strain>
    </source>
</reference>
<dbReference type="PANTHER" id="PTHR28015">
    <property type="entry name" value="ATP SYNTHASE ASSEMBLY FACTOR FMC1, MITOCHONDRIAL"/>
    <property type="match status" value="1"/>
</dbReference>
<keyword evidence="2" id="KW-1185">Reference proteome</keyword>
<dbReference type="GO" id="GO:0033615">
    <property type="term" value="P:mitochondrial proton-transporting ATP synthase complex assembly"/>
    <property type="evidence" value="ECO:0007669"/>
    <property type="project" value="InterPro"/>
</dbReference>
<dbReference type="GO" id="GO:0005759">
    <property type="term" value="C:mitochondrial matrix"/>
    <property type="evidence" value="ECO:0007669"/>
    <property type="project" value="TreeGrafter"/>
</dbReference>
<dbReference type="Proteomes" id="UP000644660">
    <property type="component" value="Unassembled WGS sequence"/>
</dbReference>